<gene>
    <name evidence="2" type="ORF">GCM10010218_49850</name>
</gene>
<evidence type="ECO:0000256" key="1">
    <source>
        <dbReference type="SAM" id="SignalP"/>
    </source>
</evidence>
<dbReference type="AlphaFoldDB" id="A0A919EFH3"/>
<feature type="signal peptide" evidence="1">
    <location>
        <begin position="1"/>
        <end position="29"/>
    </location>
</feature>
<reference evidence="2" key="2">
    <citation type="submission" date="2020-09" db="EMBL/GenBank/DDBJ databases">
        <authorList>
            <person name="Sun Q."/>
            <person name="Ohkuma M."/>
        </authorList>
    </citation>
    <scope>NUCLEOTIDE SEQUENCE</scope>
    <source>
        <strain evidence="2">JCM 4059</strain>
    </source>
</reference>
<reference evidence="2" key="1">
    <citation type="journal article" date="2014" name="Int. J. Syst. Evol. Microbiol.">
        <title>Complete genome sequence of Corynebacterium casei LMG S-19264T (=DSM 44701T), isolated from a smear-ripened cheese.</title>
        <authorList>
            <consortium name="US DOE Joint Genome Institute (JGI-PGF)"/>
            <person name="Walter F."/>
            <person name="Albersmeier A."/>
            <person name="Kalinowski J."/>
            <person name="Ruckert C."/>
        </authorList>
    </citation>
    <scope>NUCLEOTIDE SEQUENCE</scope>
    <source>
        <strain evidence="2">JCM 4059</strain>
    </source>
</reference>
<evidence type="ECO:0000313" key="3">
    <source>
        <dbReference type="Proteomes" id="UP000638313"/>
    </source>
</evidence>
<dbReference type="EMBL" id="BNBD01000012">
    <property type="protein sequence ID" value="GHF62412.1"/>
    <property type="molecule type" value="Genomic_DNA"/>
</dbReference>
<keyword evidence="3" id="KW-1185">Reference proteome</keyword>
<sequence length="122" mass="13410">MGRIIKKLAVTAAGAAIAFGAVGTSTAFADMDLYDSGAVHSWRSYGTKAAVEDTKGDSHSVYTRYNRNYPDNEVYSLWNKSGEGTKVWSNDGGRIWDMRACVSLQVEPDSCSDWWTDNHPHG</sequence>
<feature type="chain" id="PRO_5037657058" description="Secreted protein" evidence="1">
    <location>
        <begin position="30"/>
        <end position="122"/>
    </location>
</feature>
<dbReference type="Proteomes" id="UP000638313">
    <property type="component" value="Unassembled WGS sequence"/>
</dbReference>
<comment type="caution">
    <text evidence="2">The sequence shown here is derived from an EMBL/GenBank/DDBJ whole genome shotgun (WGS) entry which is preliminary data.</text>
</comment>
<proteinExistence type="predicted"/>
<organism evidence="2 3">
    <name type="scientific">Streptomyces mashuensis</name>
    <dbReference type="NCBI Taxonomy" id="33904"/>
    <lineage>
        <taxon>Bacteria</taxon>
        <taxon>Bacillati</taxon>
        <taxon>Actinomycetota</taxon>
        <taxon>Actinomycetes</taxon>
        <taxon>Kitasatosporales</taxon>
        <taxon>Streptomycetaceae</taxon>
        <taxon>Streptomyces</taxon>
    </lineage>
</organism>
<evidence type="ECO:0000313" key="2">
    <source>
        <dbReference type="EMBL" id="GHF62412.1"/>
    </source>
</evidence>
<name>A0A919EFH3_9ACTN</name>
<evidence type="ECO:0008006" key="4">
    <source>
        <dbReference type="Google" id="ProtNLM"/>
    </source>
</evidence>
<protein>
    <recommendedName>
        <fullName evidence="4">Secreted protein</fullName>
    </recommendedName>
</protein>
<accession>A0A919EFH3</accession>
<keyword evidence="1" id="KW-0732">Signal</keyword>